<dbReference type="InterPro" id="IPR014710">
    <property type="entry name" value="RmlC-like_jellyroll"/>
</dbReference>
<reference evidence="3 4" key="1">
    <citation type="submission" date="2016-09" db="EMBL/GenBank/DDBJ databases">
        <title>Desulfuribacillus arsenicus sp. nov., an obligately anaerobic, dissimilatory arsenic- and antimonate-reducing bacterium isolated from anoxic sediments.</title>
        <authorList>
            <person name="Abin C.A."/>
            <person name="Hollibaugh J.T."/>
        </authorList>
    </citation>
    <scope>NUCLEOTIDE SEQUENCE [LARGE SCALE GENOMIC DNA]</scope>
    <source>
        <strain evidence="3 4">MLFW-2</strain>
    </source>
</reference>
<dbReference type="CDD" id="cd02209">
    <property type="entry name" value="cupin_XRE_C"/>
    <property type="match status" value="1"/>
</dbReference>
<dbReference type="InterPro" id="IPR050807">
    <property type="entry name" value="TransReg_Diox_bact_type"/>
</dbReference>
<dbReference type="GO" id="GO:0003700">
    <property type="term" value="F:DNA-binding transcription factor activity"/>
    <property type="evidence" value="ECO:0007669"/>
    <property type="project" value="TreeGrafter"/>
</dbReference>
<organism evidence="3 4">
    <name type="scientific">Desulfuribacillus stibiiarsenatis</name>
    <dbReference type="NCBI Taxonomy" id="1390249"/>
    <lineage>
        <taxon>Bacteria</taxon>
        <taxon>Bacillati</taxon>
        <taxon>Bacillota</taxon>
        <taxon>Desulfuribacillia</taxon>
        <taxon>Desulfuribacillales</taxon>
        <taxon>Desulfuribacillaceae</taxon>
        <taxon>Desulfuribacillus</taxon>
    </lineage>
</organism>
<evidence type="ECO:0000259" key="2">
    <source>
        <dbReference type="PROSITE" id="PS50943"/>
    </source>
</evidence>
<sequence length="178" mass="20191">MLGERIRTKRKELNMSIKEVADKTGLTSGFISQVERDLADPSITSLRRIAEALEVPIFYFLMETKEQNPVVRKHERKKLNFPSSHLTYELLTPDLNRQMEMFMARLEPGAVTCEEPLSHPGEEGIVVMQGKMKITIGNDEYVLDEGDSIYYLSSIPHKIESTGTEDLLFISSVTPPAF</sequence>
<dbReference type="PANTHER" id="PTHR46797:SF19">
    <property type="entry name" value="BLL2473 PROTEIN"/>
    <property type="match status" value="1"/>
</dbReference>
<dbReference type="Gene3D" id="1.10.260.40">
    <property type="entry name" value="lambda repressor-like DNA-binding domains"/>
    <property type="match status" value="1"/>
</dbReference>
<dbReference type="CDD" id="cd00093">
    <property type="entry name" value="HTH_XRE"/>
    <property type="match status" value="1"/>
</dbReference>
<gene>
    <name evidence="3" type="ORF">BHU72_10670</name>
</gene>
<dbReference type="STRING" id="1390249.BHU72_10670"/>
<dbReference type="InterPro" id="IPR011051">
    <property type="entry name" value="RmlC_Cupin_sf"/>
</dbReference>
<keyword evidence="1" id="KW-0238">DNA-binding</keyword>
<dbReference type="Proteomes" id="UP000095255">
    <property type="component" value="Unassembled WGS sequence"/>
</dbReference>
<evidence type="ECO:0000313" key="4">
    <source>
        <dbReference type="Proteomes" id="UP000095255"/>
    </source>
</evidence>
<dbReference type="InterPro" id="IPR013096">
    <property type="entry name" value="Cupin_2"/>
</dbReference>
<dbReference type="SMART" id="SM00530">
    <property type="entry name" value="HTH_XRE"/>
    <property type="match status" value="1"/>
</dbReference>
<protein>
    <submittedName>
        <fullName evidence="3">MerR family transcriptional regulator</fullName>
    </submittedName>
</protein>
<dbReference type="SUPFAM" id="SSF47413">
    <property type="entry name" value="lambda repressor-like DNA-binding domains"/>
    <property type="match status" value="1"/>
</dbReference>
<evidence type="ECO:0000313" key="3">
    <source>
        <dbReference type="EMBL" id="OEH84270.1"/>
    </source>
</evidence>
<dbReference type="AlphaFoldDB" id="A0A1E5L2C5"/>
<comment type="caution">
    <text evidence="3">The sequence shown here is derived from an EMBL/GenBank/DDBJ whole genome shotgun (WGS) entry which is preliminary data.</text>
</comment>
<dbReference type="EMBL" id="MJAT01000039">
    <property type="protein sequence ID" value="OEH84270.1"/>
    <property type="molecule type" value="Genomic_DNA"/>
</dbReference>
<dbReference type="PROSITE" id="PS50943">
    <property type="entry name" value="HTH_CROC1"/>
    <property type="match status" value="1"/>
</dbReference>
<dbReference type="GO" id="GO:0005829">
    <property type="term" value="C:cytosol"/>
    <property type="evidence" value="ECO:0007669"/>
    <property type="project" value="TreeGrafter"/>
</dbReference>
<feature type="domain" description="HTH cro/C1-type" evidence="2">
    <location>
        <begin position="6"/>
        <end position="60"/>
    </location>
</feature>
<dbReference type="InterPro" id="IPR010982">
    <property type="entry name" value="Lambda_DNA-bd_dom_sf"/>
</dbReference>
<dbReference type="InterPro" id="IPR001387">
    <property type="entry name" value="Cro/C1-type_HTH"/>
</dbReference>
<evidence type="ECO:0000256" key="1">
    <source>
        <dbReference type="ARBA" id="ARBA00023125"/>
    </source>
</evidence>
<dbReference type="Gene3D" id="2.60.120.10">
    <property type="entry name" value="Jelly Rolls"/>
    <property type="match status" value="1"/>
</dbReference>
<dbReference type="RefSeq" id="WP_069703253.1">
    <property type="nucleotide sequence ID" value="NZ_MJAT01000039.1"/>
</dbReference>
<proteinExistence type="predicted"/>
<dbReference type="SUPFAM" id="SSF51182">
    <property type="entry name" value="RmlC-like cupins"/>
    <property type="match status" value="1"/>
</dbReference>
<accession>A0A1E5L2C5</accession>
<dbReference type="GO" id="GO:0003677">
    <property type="term" value="F:DNA binding"/>
    <property type="evidence" value="ECO:0007669"/>
    <property type="project" value="UniProtKB-KW"/>
</dbReference>
<dbReference type="Pfam" id="PF07883">
    <property type="entry name" value="Cupin_2"/>
    <property type="match status" value="1"/>
</dbReference>
<dbReference type="OrthoDB" id="9781521at2"/>
<dbReference type="Pfam" id="PF01381">
    <property type="entry name" value="HTH_3"/>
    <property type="match status" value="1"/>
</dbReference>
<keyword evidence="4" id="KW-1185">Reference proteome</keyword>
<name>A0A1E5L2C5_9FIRM</name>
<dbReference type="PANTHER" id="PTHR46797">
    <property type="entry name" value="HTH-TYPE TRANSCRIPTIONAL REGULATOR"/>
    <property type="match status" value="1"/>
</dbReference>